<dbReference type="Proteomes" id="UP000494165">
    <property type="component" value="Unassembled WGS sequence"/>
</dbReference>
<keyword evidence="2 5" id="KW-0812">Transmembrane</keyword>
<dbReference type="InterPro" id="IPR017981">
    <property type="entry name" value="GPCR_2-like_7TM"/>
</dbReference>
<dbReference type="InterPro" id="IPR000832">
    <property type="entry name" value="GPCR_2_secretin-like"/>
</dbReference>
<evidence type="ECO:0000256" key="1">
    <source>
        <dbReference type="ARBA" id="ARBA00004141"/>
    </source>
</evidence>
<keyword evidence="4 5" id="KW-0472">Membrane</keyword>
<proteinExistence type="predicted"/>
<dbReference type="GO" id="GO:0016020">
    <property type="term" value="C:membrane"/>
    <property type="evidence" value="ECO:0007669"/>
    <property type="project" value="UniProtKB-SubCell"/>
</dbReference>
<keyword evidence="6" id="KW-0732">Signal</keyword>
<dbReference type="InterPro" id="IPR052808">
    <property type="entry name" value="GPCR_Mth-like"/>
</dbReference>
<evidence type="ECO:0000256" key="6">
    <source>
        <dbReference type="SAM" id="SignalP"/>
    </source>
</evidence>
<evidence type="ECO:0000256" key="3">
    <source>
        <dbReference type="ARBA" id="ARBA00022989"/>
    </source>
</evidence>
<dbReference type="PROSITE" id="PS50261">
    <property type="entry name" value="G_PROTEIN_RECEP_F2_4"/>
    <property type="match status" value="1"/>
</dbReference>
<feature type="domain" description="G-protein coupled receptors family 2 profile 2" evidence="7">
    <location>
        <begin position="182"/>
        <end position="432"/>
    </location>
</feature>
<evidence type="ECO:0000313" key="9">
    <source>
        <dbReference type="Proteomes" id="UP000494165"/>
    </source>
</evidence>
<keyword evidence="9" id="KW-1185">Reference proteome</keyword>
<name>A0A8S1D7Y2_9INSE</name>
<dbReference type="PANTHER" id="PTHR46953">
    <property type="entry name" value="G-PROTEIN COUPLED RECEPTOR MTH-LIKE 1-RELATED"/>
    <property type="match status" value="1"/>
</dbReference>
<organism evidence="8 9">
    <name type="scientific">Cloeon dipterum</name>
    <dbReference type="NCBI Taxonomy" id="197152"/>
    <lineage>
        <taxon>Eukaryota</taxon>
        <taxon>Metazoa</taxon>
        <taxon>Ecdysozoa</taxon>
        <taxon>Arthropoda</taxon>
        <taxon>Hexapoda</taxon>
        <taxon>Insecta</taxon>
        <taxon>Pterygota</taxon>
        <taxon>Palaeoptera</taxon>
        <taxon>Ephemeroptera</taxon>
        <taxon>Pisciforma</taxon>
        <taxon>Baetidae</taxon>
        <taxon>Cloeon</taxon>
    </lineage>
</organism>
<comment type="caution">
    <text evidence="8">The sequence shown here is derived from an EMBL/GenBank/DDBJ whole genome shotgun (WGS) entry which is preliminary data.</text>
</comment>
<feature type="transmembrane region" description="Helical" evidence="5">
    <location>
        <begin position="185"/>
        <end position="206"/>
    </location>
</feature>
<evidence type="ECO:0000259" key="7">
    <source>
        <dbReference type="PROSITE" id="PS50261"/>
    </source>
</evidence>
<feature type="transmembrane region" description="Helical" evidence="5">
    <location>
        <begin position="335"/>
        <end position="356"/>
    </location>
</feature>
<feature type="signal peptide" evidence="6">
    <location>
        <begin position="1"/>
        <end position="17"/>
    </location>
</feature>
<dbReference type="EMBL" id="CADEPI010000173">
    <property type="protein sequence ID" value="CAB3378853.1"/>
    <property type="molecule type" value="Genomic_DNA"/>
</dbReference>
<dbReference type="Gene3D" id="1.20.1070.10">
    <property type="entry name" value="Rhodopsin 7-helix transmembrane proteins"/>
    <property type="match status" value="1"/>
</dbReference>
<feature type="transmembrane region" description="Helical" evidence="5">
    <location>
        <begin position="287"/>
        <end position="312"/>
    </location>
</feature>
<evidence type="ECO:0000313" key="8">
    <source>
        <dbReference type="EMBL" id="CAB3378853.1"/>
    </source>
</evidence>
<feature type="transmembrane region" description="Helical" evidence="5">
    <location>
        <begin position="409"/>
        <end position="429"/>
    </location>
</feature>
<feature type="transmembrane region" description="Helical" evidence="5">
    <location>
        <begin position="218"/>
        <end position="238"/>
    </location>
</feature>
<protein>
    <recommendedName>
        <fullName evidence="7">G-protein coupled receptors family 2 profile 2 domain-containing protein</fullName>
    </recommendedName>
</protein>
<accession>A0A8S1D7Y2</accession>
<comment type="subcellular location">
    <subcellularLocation>
        <location evidence="1">Membrane</location>
        <topology evidence="1">Multi-pass membrane protein</topology>
    </subcellularLocation>
</comment>
<feature type="transmembrane region" description="Helical" evidence="5">
    <location>
        <begin position="250"/>
        <end position="275"/>
    </location>
</feature>
<feature type="chain" id="PRO_5035732482" description="G-protein coupled receptors family 2 profile 2 domain-containing protein" evidence="6">
    <location>
        <begin position="18"/>
        <end position="469"/>
    </location>
</feature>
<dbReference type="GO" id="GO:0004930">
    <property type="term" value="F:G protein-coupled receptor activity"/>
    <property type="evidence" value="ECO:0007669"/>
    <property type="project" value="InterPro"/>
</dbReference>
<keyword evidence="3 5" id="KW-1133">Transmembrane helix</keyword>
<sequence>MKVSIFTLLLVLGLALGTDLCKEELRTEVQGKVLLESGILVTDNDSYPAGTFWNAEEEGHWWVCPCLLGNCIRICDKEFVEEITEALSEYGPVPHFLWDEIVEKDTPPIESFKQIHNAKCDGISDVYKEEVRILSNGKMRLENESRLYDAEDYCVDQMEGKNTIHLVHCLEGESEEGMSPVQYDIYTFILLLSSIFLVITVLAYTFSPQIESFHRKSVIFYAAYHAAAIFTLAVSSYFSEKILETKLCFLIGFAGLYLDFAAMFWLNSMCIFIFFAYKGVLRSGSNYFAKFVAYSTGLPILIVAVALIFNLIDDEDSIFNPNMEKTCWITGKAPAWIYGFGPGLILLLANVGLLSATWASGEPVRTTEETEQTVPQEKERRRTYLILTLLEGCTFIDEALPYIYDGAHISFITSVFIALQGVLIFLLLVCTDNRAGVPAEAAEGVWFVDRAMKLLSEYKLAELSTLSSV</sequence>
<dbReference type="Pfam" id="PF00002">
    <property type="entry name" value="7tm_2"/>
    <property type="match status" value="1"/>
</dbReference>
<evidence type="ECO:0000256" key="4">
    <source>
        <dbReference type="ARBA" id="ARBA00023136"/>
    </source>
</evidence>
<dbReference type="AlphaFoldDB" id="A0A8S1D7Y2"/>
<dbReference type="GO" id="GO:0007166">
    <property type="term" value="P:cell surface receptor signaling pathway"/>
    <property type="evidence" value="ECO:0007669"/>
    <property type="project" value="InterPro"/>
</dbReference>
<dbReference type="PANTHER" id="PTHR46953:SF1">
    <property type="entry name" value="G-PROTEIN COUPLED RECEPTOR MTH-LIKE 1-RELATED"/>
    <property type="match status" value="1"/>
</dbReference>
<reference evidence="8 9" key="1">
    <citation type="submission" date="2020-04" db="EMBL/GenBank/DDBJ databases">
        <authorList>
            <person name="Alioto T."/>
            <person name="Alioto T."/>
            <person name="Gomez Garrido J."/>
        </authorList>
    </citation>
    <scope>NUCLEOTIDE SEQUENCE [LARGE SCALE GENOMIC DNA]</scope>
</reference>
<evidence type="ECO:0000256" key="5">
    <source>
        <dbReference type="SAM" id="Phobius"/>
    </source>
</evidence>
<gene>
    <name evidence="8" type="ORF">CLODIP_2_CD00570</name>
</gene>
<evidence type="ECO:0000256" key="2">
    <source>
        <dbReference type="ARBA" id="ARBA00022692"/>
    </source>
</evidence>